<dbReference type="RefSeq" id="WP_060814490.1">
    <property type="nucleotide sequence ID" value="NZ_JBHULA010000047.1"/>
</dbReference>
<evidence type="ECO:0000313" key="4">
    <source>
        <dbReference type="Proteomes" id="UP000254807"/>
    </source>
</evidence>
<dbReference type="InterPro" id="IPR013094">
    <property type="entry name" value="AB_hydrolase_3"/>
</dbReference>
<name>A0A376H2G7_ENTGA</name>
<dbReference type="OrthoDB" id="9815425at2"/>
<dbReference type="EMBL" id="UFYW01000001">
    <property type="protein sequence ID" value="STD84961.1"/>
    <property type="molecule type" value="Genomic_DNA"/>
</dbReference>
<dbReference type="Gene3D" id="3.40.50.1820">
    <property type="entry name" value="alpha/beta hydrolase"/>
    <property type="match status" value="1"/>
</dbReference>
<evidence type="ECO:0000256" key="1">
    <source>
        <dbReference type="ARBA" id="ARBA00022801"/>
    </source>
</evidence>
<proteinExistence type="predicted"/>
<keyword evidence="4" id="KW-1185">Reference proteome</keyword>
<dbReference type="GO" id="GO:0016787">
    <property type="term" value="F:hydrolase activity"/>
    <property type="evidence" value="ECO:0007669"/>
    <property type="project" value="UniProtKB-KW"/>
</dbReference>
<keyword evidence="1" id="KW-0378">Hydrolase</keyword>
<dbReference type="SUPFAM" id="SSF53474">
    <property type="entry name" value="alpha/beta-Hydrolases"/>
    <property type="match status" value="1"/>
</dbReference>
<dbReference type="AlphaFoldDB" id="A0A376H2G7"/>
<sequence>MKTDFLLSTGASVSLYPADSTEQESYLIYLHGGGFVYGSRQDIPKPLVELFHEHNYTILSMDYLLAPNSSLSEIIAATWENFLELKAKVIKERPYRICGRSAGGYLMMALTKKIFAEKLPMPESLINFYGYTDLAFIETSRQTTHPPLSESLLPKIELTENVWDDPQFQRYLFYIYALQQQKLTEVYGISSNPLTDYALTAEELQLFPPVFSTASSTDEEVPFRYSKALKKIPDSKFIAVYDLPHDFLKETDDDQVQMVFSRLNTWLNDH</sequence>
<reference evidence="3 4" key="1">
    <citation type="submission" date="2018-06" db="EMBL/GenBank/DDBJ databases">
        <authorList>
            <consortium name="Pathogen Informatics"/>
            <person name="Doyle S."/>
        </authorList>
    </citation>
    <scope>NUCLEOTIDE SEQUENCE [LARGE SCALE GENOMIC DNA]</scope>
    <source>
        <strain evidence="3 4">NCTC12360</strain>
    </source>
</reference>
<evidence type="ECO:0000259" key="2">
    <source>
        <dbReference type="Pfam" id="PF07859"/>
    </source>
</evidence>
<dbReference type="InterPro" id="IPR029058">
    <property type="entry name" value="AB_hydrolase_fold"/>
</dbReference>
<organism evidence="3 4">
    <name type="scientific">Enterococcus gallinarum</name>
    <dbReference type="NCBI Taxonomy" id="1353"/>
    <lineage>
        <taxon>Bacteria</taxon>
        <taxon>Bacillati</taxon>
        <taxon>Bacillota</taxon>
        <taxon>Bacilli</taxon>
        <taxon>Lactobacillales</taxon>
        <taxon>Enterococcaceae</taxon>
        <taxon>Enterococcus</taxon>
    </lineage>
</organism>
<accession>A0A376H2G7</accession>
<dbReference type="Pfam" id="PF07859">
    <property type="entry name" value="Abhydrolase_3"/>
    <property type="match status" value="1"/>
</dbReference>
<dbReference type="InterPro" id="IPR050300">
    <property type="entry name" value="GDXG_lipolytic_enzyme"/>
</dbReference>
<gene>
    <name evidence="3" type="ORF">NCTC12360_03510</name>
</gene>
<feature type="domain" description="Alpha/beta hydrolase fold-3" evidence="2">
    <location>
        <begin position="27"/>
        <end position="144"/>
    </location>
</feature>
<evidence type="ECO:0000313" key="3">
    <source>
        <dbReference type="EMBL" id="STD84961.1"/>
    </source>
</evidence>
<dbReference type="Proteomes" id="UP000254807">
    <property type="component" value="Unassembled WGS sequence"/>
</dbReference>
<protein>
    <submittedName>
        <fullName evidence="3">Esterase/lipase domain protein</fullName>
    </submittedName>
</protein>
<dbReference type="PANTHER" id="PTHR48081">
    <property type="entry name" value="AB HYDROLASE SUPERFAMILY PROTEIN C4A8.06C"/>
    <property type="match status" value="1"/>
</dbReference>